<evidence type="ECO:0000256" key="1">
    <source>
        <dbReference type="ARBA" id="ARBA00004651"/>
    </source>
</evidence>
<dbReference type="Proteomes" id="UP001596050">
    <property type="component" value="Unassembled WGS sequence"/>
</dbReference>
<dbReference type="RefSeq" id="WP_379782830.1">
    <property type="nucleotide sequence ID" value="NZ_JBHSMU010000009.1"/>
</dbReference>
<proteinExistence type="inferred from homology"/>
<comment type="subcellular location">
    <subcellularLocation>
        <location evidence="1">Cell membrane</location>
        <topology evidence="1">Multi-pass membrane protein</topology>
    </subcellularLocation>
</comment>
<protein>
    <submittedName>
        <fullName evidence="8">Lipopolysaccharide biosynthesis protein</fullName>
    </submittedName>
</protein>
<dbReference type="Pfam" id="PF13440">
    <property type="entry name" value="Polysacc_synt_3"/>
    <property type="match status" value="1"/>
</dbReference>
<evidence type="ECO:0000256" key="4">
    <source>
        <dbReference type="ARBA" id="ARBA00022692"/>
    </source>
</evidence>
<evidence type="ECO:0000313" key="9">
    <source>
        <dbReference type="Proteomes" id="UP001596050"/>
    </source>
</evidence>
<evidence type="ECO:0000256" key="3">
    <source>
        <dbReference type="ARBA" id="ARBA00022475"/>
    </source>
</evidence>
<feature type="transmembrane region" description="Helical" evidence="7">
    <location>
        <begin position="148"/>
        <end position="167"/>
    </location>
</feature>
<feature type="transmembrane region" description="Helical" evidence="7">
    <location>
        <begin position="86"/>
        <end position="110"/>
    </location>
</feature>
<dbReference type="InterPro" id="IPR050833">
    <property type="entry name" value="Poly_Biosynth_Transport"/>
</dbReference>
<dbReference type="CDD" id="cd13127">
    <property type="entry name" value="MATE_tuaB_like"/>
    <property type="match status" value="1"/>
</dbReference>
<name>A0ABW0L3B8_9BURK</name>
<keyword evidence="4 7" id="KW-0812">Transmembrane</keyword>
<evidence type="ECO:0000256" key="2">
    <source>
        <dbReference type="ARBA" id="ARBA00007430"/>
    </source>
</evidence>
<feature type="transmembrane region" description="Helical" evidence="7">
    <location>
        <begin position="323"/>
        <end position="348"/>
    </location>
</feature>
<keyword evidence="9" id="KW-1185">Reference proteome</keyword>
<keyword evidence="3" id="KW-1003">Cell membrane</keyword>
<feature type="transmembrane region" description="Helical" evidence="7">
    <location>
        <begin position="116"/>
        <end position="136"/>
    </location>
</feature>
<accession>A0ABW0L3B8</accession>
<evidence type="ECO:0000256" key="6">
    <source>
        <dbReference type="ARBA" id="ARBA00023136"/>
    </source>
</evidence>
<evidence type="ECO:0000313" key="8">
    <source>
        <dbReference type="EMBL" id="MFC5460204.1"/>
    </source>
</evidence>
<reference evidence="9" key="1">
    <citation type="journal article" date="2019" name="Int. J. Syst. Evol. Microbiol.">
        <title>The Global Catalogue of Microorganisms (GCM) 10K type strain sequencing project: providing services to taxonomists for standard genome sequencing and annotation.</title>
        <authorList>
            <consortium name="The Broad Institute Genomics Platform"/>
            <consortium name="The Broad Institute Genome Sequencing Center for Infectious Disease"/>
            <person name="Wu L."/>
            <person name="Ma J."/>
        </authorList>
    </citation>
    <scope>NUCLEOTIDE SEQUENCE [LARGE SCALE GENOMIC DNA]</scope>
    <source>
        <strain evidence="9">KACC 12649</strain>
    </source>
</reference>
<comment type="caution">
    <text evidence="8">The sequence shown here is derived from an EMBL/GenBank/DDBJ whole genome shotgun (WGS) entry which is preliminary data.</text>
</comment>
<keyword evidence="5 7" id="KW-1133">Transmembrane helix</keyword>
<dbReference type="PANTHER" id="PTHR30250:SF10">
    <property type="entry name" value="LIPOPOLYSACCHARIDE BIOSYNTHESIS PROTEIN WZXC"/>
    <property type="match status" value="1"/>
</dbReference>
<feature type="transmembrane region" description="Helical" evidence="7">
    <location>
        <begin position="46"/>
        <end position="65"/>
    </location>
</feature>
<feature type="transmembrane region" description="Helical" evidence="7">
    <location>
        <begin position="446"/>
        <end position="469"/>
    </location>
</feature>
<feature type="transmembrane region" description="Helical" evidence="7">
    <location>
        <begin position="173"/>
        <end position="193"/>
    </location>
</feature>
<comment type="similarity">
    <text evidence="2">Belongs to the polysaccharide synthase family.</text>
</comment>
<organism evidence="8 9">
    <name type="scientific">Massilia niabensis</name>
    <dbReference type="NCBI Taxonomy" id="544910"/>
    <lineage>
        <taxon>Bacteria</taxon>
        <taxon>Pseudomonadati</taxon>
        <taxon>Pseudomonadota</taxon>
        <taxon>Betaproteobacteria</taxon>
        <taxon>Burkholderiales</taxon>
        <taxon>Oxalobacteraceae</taxon>
        <taxon>Telluria group</taxon>
        <taxon>Massilia</taxon>
    </lineage>
</organism>
<evidence type="ECO:0000256" key="5">
    <source>
        <dbReference type="ARBA" id="ARBA00022989"/>
    </source>
</evidence>
<dbReference type="EMBL" id="JBHSMU010000009">
    <property type="protein sequence ID" value="MFC5460204.1"/>
    <property type="molecule type" value="Genomic_DNA"/>
</dbReference>
<feature type="transmembrane region" description="Helical" evidence="7">
    <location>
        <begin position="355"/>
        <end position="377"/>
    </location>
</feature>
<evidence type="ECO:0000256" key="7">
    <source>
        <dbReference type="SAM" id="Phobius"/>
    </source>
</evidence>
<keyword evidence="6 7" id="KW-0472">Membrane</keyword>
<feature type="transmembrane region" description="Helical" evidence="7">
    <location>
        <begin position="22"/>
        <end position="40"/>
    </location>
</feature>
<feature type="transmembrane region" description="Helical" evidence="7">
    <location>
        <begin position="420"/>
        <end position="440"/>
    </location>
</feature>
<sequence>MSTDSVNKQIARGAAWMVGFKMLDNALGLISTLVLARMLAPQDFGLVSMSMVLLAAMTLLMSFSFDIQLIQNPNAGRDHFDTAWTFNVMFATGCGILMVLLAPATAAFYREPRLETILYVMAAGFVLQGFSNIGTVKFRRDMRFDREFKFLLSKRMSSLLVTIPLAIYLRNYWALVIGQLAGTVLSLVMSYVVSSYRPRFSLAAKGEMFHGSAWLMVNNFIHFLHNRAPTFVIARLSGAGSVGVYSIAAEISLLPSNELVAPINRAAFPGYAKAAHDMDKLRDSFLKVIASIALIALPAGIGIVSVAELLVPAALGWKWKDAIPIIQLLAVYGIIKALQTNIGYIYLVLGMTKRITLITSIQVLIQTSALIPAVYYYGPQGAAWSYLGTSILLIPLNQYLVAQCLSLSSTRFCRELMRPLIASLAMMAVVVAIKSQLVLRQETLDYLLALLLCAATGALVYVVMMYLLWRMAGQPQGAEEFAFRRVQGMLGKVGIRLKLVS</sequence>
<gene>
    <name evidence="8" type="ORF">ACFPN5_10340</name>
</gene>
<dbReference type="PANTHER" id="PTHR30250">
    <property type="entry name" value="PST FAMILY PREDICTED COLANIC ACID TRANSPORTER"/>
    <property type="match status" value="1"/>
</dbReference>
<feature type="transmembrane region" description="Helical" evidence="7">
    <location>
        <begin position="288"/>
        <end position="311"/>
    </location>
</feature>